<feature type="non-terminal residue" evidence="2">
    <location>
        <position position="137"/>
    </location>
</feature>
<dbReference type="EMBL" id="HACG01008522">
    <property type="protein sequence ID" value="CEK55387.1"/>
    <property type="molecule type" value="Transcribed_RNA"/>
</dbReference>
<dbReference type="AlphaFoldDB" id="A0A0B6YGR5"/>
<reference evidence="2" key="1">
    <citation type="submission" date="2014-12" db="EMBL/GenBank/DDBJ databases">
        <title>Insight into the proteome of Arion vulgaris.</title>
        <authorList>
            <person name="Aradska J."/>
            <person name="Bulat T."/>
            <person name="Smidak R."/>
            <person name="Sarate P."/>
            <person name="Gangsoo J."/>
            <person name="Sialana F."/>
            <person name="Bilban M."/>
            <person name="Lubec G."/>
        </authorList>
    </citation>
    <scope>NUCLEOTIDE SEQUENCE</scope>
    <source>
        <tissue evidence="2">Skin</tissue>
    </source>
</reference>
<feature type="region of interest" description="Disordered" evidence="1">
    <location>
        <begin position="77"/>
        <end position="107"/>
    </location>
</feature>
<evidence type="ECO:0000256" key="1">
    <source>
        <dbReference type="SAM" id="MobiDB-lite"/>
    </source>
</evidence>
<feature type="non-terminal residue" evidence="2">
    <location>
        <position position="1"/>
    </location>
</feature>
<name>A0A0B6YGR5_9EUPU</name>
<organism evidence="2">
    <name type="scientific">Arion vulgaris</name>
    <dbReference type="NCBI Taxonomy" id="1028688"/>
    <lineage>
        <taxon>Eukaryota</taxon>
        <taxon>Metazoa</taxon>
        <taxon>Spiralia</taxon>
        <taxon>Lophotrochozoa</taxon>
        <taxon>Mollusca</taxon>
        <taxon>Gastropoda</taxon>
        <taxon>Heterobranchia</taxon>
        <taxon>Euthyneura</taxon>
        <taxon>Panpulmonata</taxon>
        <taxon>Eupulmonata</taxon>
        <taxon>Stylommatophora</taxon>
        <taxon>Helicina</taxon>
        <taxon>Arionoidea</taxon>
        <taxon>Arionidae</taxon>
        <taxon>Arion</taxon>
    </lineage>
</organism>
<accession>A0A0B6YGR5</accession>
<protein>
    <submittedName>
        <fullName evidence="2">Uncharacterized protein</fullName>
    </submittedName>
</protein>
<gene>
    <name evidence="2" type="primary">ORF25078</name>
</gene>
<evidence type="ECO:0000313" key="2">
    <source>
        <dbReference type="EMBL" id="CEK55387.1"/>
    </source>
</evidence>
<sequence>PTQHITSRQISADEVFTLTRREILSVNSDSKVRHSSTDGVFSQNTSHRFASDFNSHDLIQNSKELLKQVEKVLEETNDRGEDCDTESYKSSQGHAVIKPSSCSSSDITEKPSIYGVNQSNPSLYIVNEPTPSIYDVN</sequence>
<proteinExistence type="predicted"/>